<evidence type="ECO:0000256" key="1">
    <source>
        <dbReference type="SAM" id="Phobius"/>
    </source>
</evidence>
<proteinExistence type="predicted"/>
<comment type="caution">
    <text evidence="2">The sequence shown here is derived from an EMBL/GenBank/DDBJ whole genome shotgun (WGS) entry which is preliminary data.</text>
</comment>
<dbReference type="Proteomes" id="UP000807469">
    <property type="component" value="Unassembled WGS sequence"/>
</dbReference>
<organism evidence="2 3">
    <name type="scientific">Pholiota conissans</name>
    <dbReference type="NCBI Taxonomy" id="109636"/>
    <lineage>
        <taxon>Eukaryota</taxon>
        <taxon>Fungi</taxon>
        <taxon>Dikarya</taxon>
        <taxon>Basidiomycota</taxon>
        <taxon>Agaricomycotina</taxon>
        <taxon>Agaricomycetes</taxon>
        <taxon>Agaricomycetidae</taxon>
        <taxon>Agaricales</taxon>
        <taxon>Agaricineae</taxon>
        <taxon>Strophariaceae</taxon>
        <taxon>Pholiota</taxon>
    </lineage>
</organism>
<dbReference type="AlphaFoldDB" id="A0A9P6CR57"/>
<feature type="transmembrane region" description="Helical" evidence="1">
    <location>
        <begin position="59"/>
        <end position="81"/>
    </location>
</feature>
<evidence type="ECO:0000313" key="2">
    <source>
        <dbReference type="EMBL" id="KAF9470830.1"/>
    </source>
</evidence>
<sequence length="135" mass="15168">MSGDMVRYSERRPANRGTVLTRPMDVPQTKVFRDLISVPRNSGTAPSYFYNLSLYFDAMYRHSATVGVMFVIPLLIFPSYISAPRRGVDGAKPTDRRPATRGAVIPILSIACPSAILYDNSLHVYWVVQSDLREI</sequence>
<evidence type="ECO:0000313" key="3">
    <source>
        <dbReference type="Proteomes" id="UP000807469"/>
    </source>
</evidence>
<keyword evidence="1" id="KW-0472">Membrane</keyword>
<name>A0A9P6CR57_9AGAR</name>
<keyword evidence="1" id="KW-1133">Transmembrane helix</keyword>
<accession>A0A9P6CR57</accession>
<protein>
    <submittedName>
        <fullName evidence="2">Uncharacterized protein</fullName>
    </submittedName>
</protein>
<dbReference type="EMBL" id="MU155836">
    <property type="protein sequence ID" value="KAF9470830.1"/>
    <property type="molecule type" value="Genomic_DNA"/>
</dbReference>
<gene>
    <name evidence="2" type="ORF">BDN70DRAFT_901812</name>
</gene>
<keyword evidence="1" id="KW-0812">Transmembrane</keyword>
<keyword evidence="3" id="KW-1185">Reference proteome</keyword>
<reference evidence="2" key="1">
    <citation type="submission" date="2020-11" db="EMBL/GenBank/DDBJ databases">
        <authorList>
            <consortium name="DOE Joint Genome Institute"/>
            <person name="Ahrendt S."/>
            <person name="Riley R."/>
            <person name="Andreopoulos W."/>
            <person name="Labutti K."/>
            <person name="Pangilinan J."/>
            <person name="Ruiz-Duenas F.J."/>
            <person name="Barrasa J.M."/>
            <person name="Sanchez-Garcia M."/>
            <person name="Camarero S."/>
            <person name="Miyauchi S."/>
            <person name="Serrano A."/>
            <person name="Linde D."/>
            <person name="Babiker R."/>
            <person name="Drula E."/>
            <person name="Ayuso-Fernandez I."/>
            <person name="Pacheco R."/>
            <person name="Padilla G."/>
            <person name="Ferreira P."/>
            <person name="Barriuso J."/>
            <person name="Kellner H."/>
            <person name="Castanera R."/>
            <person name="Alfaro M."/>
            <person name="Ramirez L."/>
            <person name="Pisabarro A.G."/>
            <person name="Kuo A."/>
            <person name="Tritt A."/>
            <person name="Lipzen A."/>
            <person name="He G."/>
            <person name="Yan M."/>
            <person name="Ng V."/>
            <person name="Cullen D."/>
            <person name="Martin F."/>
            <person name="Rosso M.-N."/>
            <person name="Henrissat B."/>
            <person name="Hibbett D."/>
            <person name="Martinez A.T."/>
            <person name="Grigoriev I.V."/>
        </authorList>
    </citation>
    <scope>NUCLEOTIDE SEQUENCE</scope>
    <source>
        <strain evidence="2">CIRM-BRFM 674</strain>
    </source>
</reference>